<dbReference type="PRINTS" id="PR00344">
    <property type="entry name" value="BCTRLSENSOR"/>
</dbReference>
<comment type="caution">
    <text evidence="15">The sequence shown here is derived from an EMBL/GenBank/DDBJ whole genome shotgun (WGS) entry which is preliminary data.</text>
</comment>
<dbReference type="EC" id="2.7.13.3" evidence="2"/>
<dbReference type="FunFam" id="3.30.565.10:FF:000010">
    <property type="entry name" value="Sensor histidine kinase RcsC"/>
    <property type="match status" value="1"/>
</dbReference>
<feature type="transmembrane region" description="Helical" evidence="12">
    <location>
        <begin position="12"/>
        <end position="30"/>
    </location>
</feature>
<evidence type="ECO:0000256" key="11">
    <source>
        <dbReference type="PROSITE-ProRule" id="PRU00169"/>
    </source>
</evidence>
<dbReference type="InterPro" id="IPR005467">
    <property type="entry name" value="His_kinase_dom"/>
</dbReference>
<evidence type="ECO:0000256" key="1">
    <source>
        <dbReference type="ARBA" id="ARBA00000085"/>
    </source>
</evidence>
<dbReference type="Gene3D" id="3.30.565.10">
    <property type="entry name" value="Histidine kinase-like ATPase, C-terminal domain"/>
    <property type="match status" value="1"/>
</dbReference>
<keyword evidence="12" id="KW-0472">Membrane</keyword>
<dbReference type="Pfam" id="PF00512">
    <property type="entry name" value="HisKA"/>
    <property type="match status" value="1"/>
</dbReference>
<evidence type="ECO:0000256" key="10">
    <source>
        <dbReference type="ARBA" id="ARBA00068150"/>
    </source>
</evidence>
<accession>A0A2N4UVA1</accession>
<dbReference type="GO" id="GO:0000155">
    <property type="term" value="F:phosphorelay sensor kinase activity"/>
    <property type="evidence" value="ECO:0007669"/>
    <property type="project" value="InterPro"/>
</dbReference>
<dbReference type="InterPro" id="IPR001789">
    <property type="entry name" value="Sig_transdc_resp-reg_receiver"/>
</dbReference>
<comment type="catalytic activity">
    <reaction evidence="1">
        <text>ATP + protein L-histidine = ADP + protein N-phospho-L-histidine.</text>
        <dbReference type="EC" id="2.7.13.3"/>
    </reaction>
</comment>
<evidence type="ECO:0000256" key="6">
    <source>
        <dbReference type="ARBA" id="ARBA00022777"/>
    </source>
</evidence>
<evidence type="ECO:0000256" key="9">
    <source>
        <dbReference type="ARBA" id="ARBA00064003"/>
    </source>
</evidence>
<evidence type="ECO:0000256" key="5">
    <source>
        <dbReference type="ARBA" id="ARBA00022741"/>
    </source>
</evidence>
<dbReference type="CDD" id="cd17546">
    <property type="entry name" value="REC_hyHK_CKI1_RcsC-like"/>
    <property type="match status" value="1"/>
</dbReference>
<dbReference type="Pfam" id="PF00072">
    <property type="entry name" value="Response_reg"/>
    <property type="match status" value="1"/>
</dbReference>
<dbReference type="SUPFAM" id="SSF52172">
    <property type="entry name" value="CheY-like"/>
    <property type="match status" value="1"/>
</dbReference>
<evidence type="ECO:0000259" key="14">
    <source>
        <dbReference type="PROSITE" id="PS50110"/>
    </source>
</evidence>
<keyword evidence="16" id="KW-1185">Reference proteome</keyword>
<evidence type="ECO:0000256" key="2">
    <source>
        <dbReference type="ARBA" id="ARBA00012438"/>
    </source>
</evidence>
<keyword evidence="8" id="KW-0902">Two-component regulatory system</keyword>
<evidence type="ECO:0000313" key="16">
    <source>
        <dbReference type="Proteomes" id="UP000234420"/>
    </source>
</evidence>
<evidence type="ECO:0000256" key="7">
    <source>
        <dbReference type="ARBA" id="ARBA00022840"/>
    </source>
</evidence>
<dbReference type="InterPro" id="IPR004358">
    <property type="entry name" value="Sig_transdc_His_kin-like_C"/>
</dbReference>
<dbReference type="FunFam" id="1.10.287.130:FF:000002">
    <property type="entry name" value="Two-component osmosensing histidine kinase"/>
    <property type="match status" value="1"/>
</dbReference>
<name>A0A2N4UVA1_9GAMM</name>
<dbReference type="InterPro" id="IPR003594">
    <property type="entry name" value="HATPase_dom"/>
</dbReference>
<evidence type="ECO:0000313" key="15">
    <source>
        <dbReference type="EMBL" id="PLC58937.1"/>
    </source>
</evidence>
<dbReference type="Gene3D" id="1.10.287.130">
    <property type="match status" value="1"/>
</dbReference>
<dbReference type="Proteomes" id="UP000234420">
    <property type="component" value="Unassembled WGS sequence"/>
</dbReference>
<keyword evidence="3 11" id="KW-0597">Phosphoprotein</keyword>
<dbReference type="PROSITE" id="PS50110">
    <property type="entry name" value="RESPONSE_REGULATORY"/>
    <property type="match status" value="1"/>
</dbReference>
<dbReference type="RefSeq" id="WP_101768007.1">
    <property type="nucleotide sequence ID" value="NZ_BPPU01000002.1"/>
</dbReference>
<keyword evidence="12" id="KW-1133">Transmembrane helix</keyword>
<feature type="domain" description="Histidine kinase" evidence="13">
    <location>
        <begin position="322"/>
        <end position="543"/>
    </location>
</feature>
<evidence type="ECO:0000256" key="12">
    <source>
        <dbReference type="SAM" id="Phobius"/>
    </source>
</evidence>
<feature type="transmembrane region" description="Helical" evidence="12">
    <location>
        <begin position="273"/>
        <end position="292"/>
    </location>
</feature>
<dbReference type="SMART" id="SM00388">
    <property type="entry name" value="HisKA"/>
    <property type="match status" value="1"/>
</dbReference>
<dbReference type="PROSITE" id="PS50109">
    <property type="entry name" value="HIS_KIN"/>
    <property type="match status" value="1"/>
</dbReference>
<proteinExistence type="predicted"/>
<dbReference type="InterPro" id="IPR036890">
    <property type="entry name" value="HATPase_C_sf"/>
</dbReference>
<dbReference type="AlphaFoldDB" id="A0A2N4UVA1"/>
<organism evidence="15 16">
    <name type="scientific">Photobacterium carnosum</name>
    <dbReference type="NCBI Taxonomy" id="2023717"/>
    <lineage>
        <taxon>Bacteria</taxon>
        <taxon>Pseudomonadati</taxon>
        <taxon>Pseudomonadota</taxon>
        <taxon>Gammaproteobacteria</taxon>
        <taxon>Vibrionales</taxon>
        <taxon>Vibrionaceae</taxon>
        <taxon>Photobacterium</taxon>
    </lineage>
</organism>
<keyword evidence="5" id="KW-0547">Nucleotide-binding</keyword>
<dbReference type="InterPro" id="IPR036097">
    <property type="entry name" value="HisK_dim/P_sf"/>
</dbReference>
<evidence type="ECO:0000259" key="13">
    <source>
        <dbReference type="PROSITE" id="PS50109"/>
    </source>
</evidence>
<gene>
    <name evidence="15" type="ORF">CIK00_06010</name>
</gene>
<feature type="domain" description="Response regulatory" evidence="14">
    <location>
        <begin position="677"/>
        <end position="797"/>
    </location>
</feature>
<dbReference type="EMBL" id="NPIB01000004">
    <property type="protein sequence ID" value="PLC58937.1"/>
    <property type="molecule type" value="Genomic_DNA"/>
</dbReference>
<dbReference type="Pfam" id="PF02518">
    <property type="entry name" value="HATPase_c"/>
    <property type="match status" value="1"/>
</dbReference>
<dbReference type="SMART" id="SM00448">
    <property type="entry name" value="REC"/>
    <property type="match status" value="1"/>
</dbReference>
<dbReference type="PANTHER" id="PTHR45339">
    <property type="entry name" value="HYBRID SIGNAL TRANSDUCTION HISTIDINE KINASE J"/>
    <property type="match status" value="1"/>
</dbReference>
<reference evidence="15 16" key="1">
    <citation type="journal article" date="2018" name="Syst. Appl. Microbiol.">
        <title>Photobacterium carnosum sp. nov., isolated from spoiled modified atmosphere packaged poultry meat.</title>
        <authorList>
            <person name="Hilgarth M."/>
            <person name="Fuertes S."/>
            <person name="Ehrmann M."/>
            <person name="Vogel R.F."/>
        </authorList>
    </citation>
    <scope>NUCLEOTIDE SEQUENCE [LARGE SCALE GENOMIC DNA]</scope>
    <source>
        <strain evidence="15 16">TMW 2.2021</strain>
    </source>
</reference>
<dbReference type="InterPro" id="IPR003661">
    <property type="entry name" value="HisK_dim/P_dom"/>
</dbReference>
<comment type="subunit">
    <text evidence="9">At low DSF concentrations, interacts with RpfF.</text>
</comment>
<evidence type="ECO:0000256" key="3">
    <source>
        <dbReference type="ARBA" id="ARBA00022553"/>
    </source>
</evidence>
<dbReference type="Gene3D" id="3.40.50.2300">
    <property type="match status" value="1"/>
</dbReference>
<protein>
    <recommendedName>
        <fullName evidence="10">Sensory/regulatory protein RpfC</fullName>
        <ecNumber evidence="2">2.7.13.3</ecNumber>
    </recommendedName>
</protein>
<dbReference type="SUPFAM" id="SSF47384">
    <property type="entry name" value="Homodimeric domain of signal transducing histidine kinase"/>
    <property type="match status" value="1"/>
</dbReference>
<dbReference type="GO" id="GO:0005524">
    <property type="term" value="F:ATP binding"/>
    <property type="evidence" value="ECO:0007669"/>
    <property type="project" value="UniProtKB-KW"/>
</dbReference>
<dbReference type="CDD" id="cd00082">
    <property type="entry name" value="HisKA"/>
    <property type="match status" value="1"/>
</dbReference>
<dbReference type="SUPFAM" id="SSF55874">
    <property type="entry name" value="ATPase domain of HSP90 chaperone/DNA topoisomerase II/histidine kinase"/>
    <property type="match status" value="1"/>
</dbReference>
<dbReference type="CDD" id="cd16922">
    <property type="entry name" value="HATPase_EvgS-ArcB-TorS-like"/>
    <property type="match status" value="1"/>
</dbReference>
<sequence length="804" mass="92790">MIKNSFKTIKGQMLSGFSILVILLLFYFFVNHEYRNEENKLRNIQLSISKSINDMLSIRRNEKDFIERMEYKYIEQLNISKKSLNNIIQKIESDLNNGGFEKNISFPDIYLAIGKYESKFNEFIKLKKTLHSEYDNKDNLLRINKYFSTKLTMDLLKLKKTSILLNFINTSYKINKFLLYPSIKSKKEAILEINKLVNNAKNDDNIIYHEIINYNNNFNNIINIYEKIGFNHQFGLHLELRKTMHVIEDKLNLLQQKTPIKIKNRLDKIEKNLHLLALLTLVSICLILIYIYRKISKLEKNILISKSNAIKANIEKSTFLANMSHEIRTPLNGIIGMSEILSSTDLNINQKEYLSILNSSSHSLLALINDILDLSKIESGKLEINNHSANIRTIIYDSISLSLNKIQEKQLSLEVIIPSNIPDTVYIDEQRLKQILINLISNAIKFTEEGKITVQVTTFDIHKKTENIYISIKDTGIGIDQENLKNIFNPFVQADNTITRKFGGTGLGLNICKLLIDKMDGILDVESKKGIGTIFSFKLPMKIIRLKPKLKKELSKCNIVYRIETDYVKNLLVNELDFYRIEPKEFDNDFGFNIFIYEHINDNLTRNVIGEMRESIDNIKVIIIYDISNPPDNIYELADSISAYPIFGDKMIEEIISLTSKKSISNNESDTLKVDGKILVVEDNIVNQKVVKLHLEKEGYIIDIAENGLQALNKIKNGNSYDIILMDCMMPEMDGFTATIKIREYENEYHKKRTPIIALTASVIEKDIQKCLDSGMDKYLSKPLKREILYSTIADVISSNKKLS</sequence>
<keyword evidence="12" id="KW-0812">Transmembrane</keyword>
<keyword evidence="6" id="KW-0418">Kinase</keyword>
<evidence type="ECO:0000256" key="4">
    <source>
        <dbReference type="ARBA" id="ARBA00022679"/>
    </source>
</evidence>
<feature type="modified residue" description="4-aspartylphosphate" evidence="11">
    <location>
        <position position="727"/>
    </location>
</feature>
<dbReference type="SMART" id="SM00387">
    <property type="entry name" value="HATPase_c"/>
    <property type="match status" value="1"/>
</dbReference>
<keyword evidence="7" id="KW-0067">ATP-binding</keyword>
<dbReference type="PANTHER" id="PTHR45339:SF1">
    <property type="entry name" value="HYBRID SIGNAL TRANSDUCTION HISTIDINE KINASE J"/>
    <property type="match status" value="1"/>
</dbReference>
<dbReference type="InterPro" id="IPR011006">
    <property type="entry name" value="CheY-like_superfamily"/>
</dbReference>
<evidence type="ECO:0000256" key="8">
    <source>
        <dbReference type="ARBA" id="ARBA00023012"/>
    </source>
</evidence>
<keyword evidence="4" id="KW-0808">Transferase</keyword>